<proteinExistence type="predicted"/>
<protein>
    <submittedName>
        <fullName evidence="1">Uncharacterized protein</fullName>
    </submittedName>
</protein>
<organism evidence="1 2">
    <name type="scientific">Zea mays</name>
    <name type="common">Maize</name>
    <dbReference type="NCBI Taxonomy" id="4577"/>
    <lineage>
        <taxon>Eukaryota</taxon>
        <taxon>Viridiplantae</taxon>
        <taxon>Streptophyta</taxon>
        <taxon>Embryophyta</taxon>
        <taxon>Tracheophyta</taxon>
        <taxon>Spermatophyta</taxon>
        <taxon>Magnoliopsida</taxon>
        <taxon>Liliopsida</taxon>
        <taxon>Poales</taxon>
        <taxon>Poaceae</taxon>
        <taxon>PACMAD clade</taxon>
        <taxon>Panicoideae</taxon>
        <taxon>Andropogonodae</taxon>
        <taxon>Andropogoneae</taxon>
        <taxon>Tripsacinae</taxon>
        <taxon>Zea</taxon>
    </lineage>
</organism>
<name>A0A804PI72_MAIZE</name>
<accession>A0A804PI72</accession>
<sequence length="105" mass="11981">MNQGKSICCSVGKQNTGNTLIQRHQHESTSQIPISFSNSVSYALLKRIVQASHKLLVKTSELYFQLRCNLANEVAQEIMWFQLWTSVQCSIGPQCYSVSYIWITH</sequence>
<dbReference type="AlphaFoldDB" id="A0A804PI72"/>
<evidence type="ECO:0000313" key="1">
    <source>
        <dbReference type="EnsemblPlants" id="Zm00001eb241700_P001"/>
    </source>
</evidence>
<reference evidence="1" key="2">
    <citation type="submission" date="2019-07" db="EMBL/GenBank/DDBJ databases">
        <authorList>
            <person name="Seetharam A."/>
            <person name="Woodhouse M."/>
            <person name="Cannon E."/>
        </authorList>
    </citation>
    <scope>NUCLEOTIDE SEQUENCE [LARGE SCALE GENOMIC DNA]</scope>
    <source>
        <strain evidence="1">cv. B73</strain>
    </source>
</reference>
<reference evidence="1" key="3">
    <citation type="submission" date="2021-05" db="UniProtKB">
        <authorList>
            <consortium name="EnsemblPlants"/>
        </authorList>
    </citation>
    <scope>IDENTIFICATION</scope>
    <source>
        <strain evidence="1">cv. B73</strain>
    </source>
</reference>
<dbReference type="InParanoid" id="A0A804PI72"/>
<dbReference type="EnsemblPlants" id="Zm00001eb241700_T001">
    <property type="protein sequence ID" value="Zm00001eb241700_P001"/>
    <property type="gene ID" value="Zm00001eb241700"/>
</dbReference>
<dbReference type="Proteomes" id="UP000007305">
    <property type="component" value="Chromosome 5"/>
</dbReference>
<evidence type="ECO:0000313" key="2">
    <source>
        <dbReference type="Proteomes" id="UP000007305"/>
    </source>
</evidence>
<dbReference type="Gramene" id="Zm00001eb241700_T001">
    <property type="protein sequence ID" value="Zm00001eb241700_P001"/>
    <property type="gene ID" value="Zm00001eb241700"/>
</dbReference>
<reference evidence="2" key="1">
    <citation type="journal article" date="2009" name="Science">
        <title>The B73 maize genome: complexity, diversity, and dynamics.</title>
        <authorList>
            <person name="Schnable P.S."/>
            <person name="Ware D."/>
            <person name="Fulton R.S."/>
            <person name="Stein J.C."/>
            <person name="Wei F."/>
            <person name="Pasternak S."/>
            <person name="Liang C."/>
            <person name="Zhang J."/>
            <person name="Fulton L."/>
            <person name="Graves T.A."/>
            <person name="Minx P."/>
            <person name="Reily A.D."/>
            <person name="Courtney L."/>
            <person name="Kruchowski S.S."/>
            <person name="Tomlinson C."/>
            <person name="Strong C."/>
            <person name="Delehaunty K."/>
            <person name="Fronick C."/>
            <person name="Courtney B."/>
            <person name="Rock S.M."/>
            <person name="Belter E."/>
            <person name="Du F."/>
            <person name="Kim K."/>
            <person name="Abbott R.M."/>
            <person name="Cotton M."/>
            <person name="Levy A."/>
            <person name="Marchetto P."/>
            <person name="Ochoa K."/>
            <person name="Jackson S.M."/>
            <person name="Gillam B."/>
            <person name="Chen W."/>
            <person name="Yan L."/>
            <person name="Higginbotham J."/>
            <person name="Cardenas M."/>
            <person name="Waligorski J."/>
            <person name="Applebaum E."/>
            <person name="Phelps L."/>
            <person name="Falcone J."/>
            <person name="Kanchi K."/>
            <person name="Thane T."/>
            <person name="Scimone A."/>
            <person name="Thane N."/>
            <person name="Henke J."/>
            <person name="Wang T."/>
            <person name="Ruppert J."/>
            <person name="Shah N."/>
            <person name="Rotter K."/>
            <person name="Hodges J."/>
            <person name="Ingenthron E."/>
            <person name="Cordes M."/>
            <person name="Kohlberg S."/>
            <person name="Sgro J."/>
            <person name="Delgado B."/>
            <person name="Mead K."/>
            <person name="Chinwalla A."/>
            <person name="Leonard S."/>
            <person name="Crouse K."/>
            <person name="Collura K."/>
            <person name="Kudrna D."/>
            <person name="Currie J."/>
            <person name="He R."/>
            <person name="Angelova A."/>
            <person name="Rajasekar S."/>
            <person name="Mueller T."/>
            <person name="Lomeli R."/>
            <person name="Scara G."/>
            <person name="Ko A."/>
            <person name="Delaney K."/>
            <person name="Wissotski M."/>
            <person name="Lopez G."/>
            <person name="Campos D."/>
            <person name="Braidotti M."/>
            <person name="Ashley E."/>
            <person name="Golser W."/>
            <person name="Kim H."/>
            <person name="Lee S."/>
            <person name="Lin J."/>
            <person name="Dujmic Z."/>
            <person name="Kim W."/>
            <person name="Talag J."/>
            <person name="Zuccolo A."/>
            <person name="Fan C."/>
            <person name="Sebastian A."/>
            <person name="Kramer M."/>
            <person name="Spiegel L."/>
            <person name="Nascimento L."/>
            <person name="Zutavern T."/>
            <person name="Miller B."/>
            <person name="Ambroise C."/>
            <person name="Muller S."/>
            <person name="Spooner W."/>
            <person name="Narechania A."/>
            <person name="Ren L."/>
            <person name="Wei S."/>
            <person name="Kumari S."/>
            <person name="Faga B."/>
            <person name="Levy M.J."/>
            <person name="McMahan L."/>
            <person name="Van Buren P."/>
            <person name="Vaughn M.W."/>
            <person name="Ying K."/>
            <person name="Yeh C.-T."/>
            <person name="Emrich S.J."/>
            <person name="Jia Y."/>
            <person name="Kalyanaraman A."/>
            <person name="Hsia A.-P."/>
            <person name="Barbazuk W.B."/>
            <person name="Baucom R.S."/>
            <person name="Brutnell T.P."/>
            <person name="Carpita N.C."/>
            <person name="Chaparro C."/>
            <person name="Chia J.-M."/>
            <person name="Deragon J.-M."/>
            <person name="Estill J.C."/>
            <person name="Fu Y."/>
            <person name="Jeddeloh J.A."/>
            <person name="Han Y."/>
            <person name="Lee H."/>
            <person name="Li P."/>
            <person name="Lisch D.R."/>
            <person name="Liu S."/>
            <person name="Liu Z."/>
            <person name="Nagel D.H."/>
            <person name="McCann M.C."/>
            <person name="SanMiguel P."/>
            <person name="Myers A.M."/>
            <person name="Nettleton D."/>
            <person name="Nguyen J."/>
            <person name="Penning B.W."/>
            <person name="Ponnala L."/>
            <person name="Schneider K.L."/>
            <person name="Schwartz D.C."/>
            <person name="Sharma A."/>
            <person name="Soderlund C."/>
            <person name="Springer N.M."/>
            <person name="Sun Q."/>
            <person name="Wang H."/>
            <person name="Waterman M."/>
            <person name="Westerman R."/>
            <person name="Wolfgruber T.K."/>
            <person name="Yang L."/>
            <person name="Yu Y."/>
            <person name="Zhang L."/>
            <person name="Zhou S."/>
            <person name="Zhu Q."/>
            <person name="Bennetzen J.L."/>
            <person name="Dawe R.K."/>
            <person name="Jiang J."/>
            <person name="Jiang N."/>
            <person name="Presting G.G."/>
            <person name="Wessler S.R."/>
            <person name="Aluru S."/>
            <person name="Martienssen R.A."/>
            <person name="Clifton S.W."/>
            <person name="McCombie W.R."/>
            <person name="Wing R.A."/>
            <person name="Wilson R.K."/>
        </authorList>
    </citation>
    <scope>NUCLEOTIDE SEQUENCE [LARGE SCALE GENOMIC DNA]</scope>
    <source>
        <strain evidence="2">cv. B73</strain>
    </source>
</reference>
<keyword evidence="2" id="KW-1185">Reference proteome</keyword>